<dbReference type="GO" id="GO:0071880">
    <property type="term" value="P:adenylate cyclase-activating adrenergic receptor signaling pathway"/>
    <property type="evidence" value="ECO:0007669"/>
    <property type="project" value="TreeGrafter"/>
</dbReference>
<comment type="subcellular location">
    <subcellularLocation>
        <location evidence="1">Cell membrane</location>
        <topology evidence="1">Multi-pass membrane protein</topology>
    </subcellularLocation>
</comment>
<gene>
    <name evidence="12" type="ORF">CAPTEDRAFT_117576</name>
</gene>
<reference evidence="13" key="3">
    <citation type="submission" date="2015-06" db="UniProtKB">
        <authorList>
            <consortium name="EnsemblMetazoa"/>
        </authorList>
    </citation>
    <scope>IDENTIFICATION</scope>
</reference>
<dbReference type="GO" id="GO:0004993">
    <property type="term" value="F:G protein-coupled serotonin receptor activity"/>
    <property type="evidence" value="ECO:0007669"/>
    <property type="project" value="UniProtKB-ARBA"/>
</dbReference>
<dbReference type="PRINTS" id="PR00237">
    <property type="entry name" value="GPCRRHODOPSN"/>
</dbReference>
<dbReference type="PANTHER" id="PTHR24248:SF199">
    <property type="entry name" value="IP13425P-RELATED"/>
    <property type="match status" value="1"/>
</dbReference>
<evidence type="ECO:0000256" key="9">
    <source>
        <dbReference type="ARBA" id="ARBA00023224"/>
    </source>
</evidence>
<dbReference type="PANTHER" id="PTHR24248">
    <property type="entry name" value="ADRENERGIC RECEPTOR-RELATED G-PROTEIN COUPLED RECEPTOR"/>
    <property type="match status" value="1"/>
</dbReference>
<dbReference type="PROSITE" id="PS50262">
    <property type="entry name" value="G_PROTEIN_RECEP_F1_2"/>
    <property type="match status" value="1"/>
</dbReference>
<dbReference type="SMART" id="SM01381">
    <property type="entry name" value="7TM_GPCR_Srsx"/>
    <property type="match status" value="1"/>
</dbReference>
<dbReference type="CDD" id="cd14967">
    <property type="entry name" value="7tmA_amine_R-like"/>
    <property type="match status" value="1"/>
</dbReference>
<dbReference type="GO" id="GO:0005886">
    <property type="term" value="C:plasma membrane"/>
    <property type="evidence" value="ECO:0007669"/>
    <property type="project" value="UniProtKB-SubCell"/>
</dbReference>
<dbReference type="EMBL" id="AMQN01002686">
    <property type="status" value="NOT_ANNOTATED_CDS"/>
    <property type="molecule type" value="Genomic_DNA"/>
</dbReference>
<sequence>MAGDNQSEATTWDDVLTATTGDSPIHLEVRYELLVPLLLLIMFTCGANLVVIICIRTHRPLQKPNNYFVISLAVADALVGLFVMSGMLVYTSFGLWPLSDSLCTVWIVSDFSSCTVSMIHLCLIAHDRHLALAKPLAYRHSNRKRTICTSIGATWVIGTGAWLPAILWFKLNQDPVAYDCYFVPDRLYTLVQSFLVYFAPLVLMLVFYVQCVIGLRSRYHKIAATLDNAPSGSHKISPHNSISIIETQNSTLSNIAECQTSAVTSKSTQHGRIRLEKKTRRRNEHVRSIRTLGIIIGIFLFCWLPFCLLWPVVAYCPDCIPLKWYEYSYWSAYLNSAVNPLLYFCSNKDFRAAFKNLVKG</sequence>
<keyword evidence="5" id="KW-0297">G-protein coupled receptor</keyword>
<keyword evidence="4 10" id="KW-1133">Transmembrane helix</keyword>
<evidence type="ECO:0000256" key="8">
    <source>
        <dbReference type="ARBA" id="ARBA00023170"/>
    </source>
</evidence>
<feature type="transmembrane region" description="Helical" evidence="10">
    <location>
        <begin position="33"/>
        <end position="55"/>
    </location>
</feature>
<evidence type="ECO:0000313" key="13">
    <source>
        <dbReference type="EnsemblMetazoa" id="CapteP117576"/>
    </source>
</evidence>
<evidence type="ECO:0000256" key="7">
    <source>
        <dbReference type="ARBA" id="ARBA00023157"/>
    </source>
</evidence>
<evidence type="ECO:0000256" key="3">
    <source>
        <dbReference type="ARBA" id="ARBA00022692"/>
    </source>
</evidence>
<organism evidence="12">
    <name type="scientific">Capitella teleta</name>
    <name type="common">Polychaete worm</name>
    <dbReference type="NCBI Taxonomy" id="283909"/>
    <lineage>
        <taxon>Eukaryota</taxon>
        <taxon>Metazoa</taxon>
        <taxon>Spiralia</taxon>
        <taxon>Lophotrochozoa</taxon>
        <taxon>Annelida</taxon>
        <taxon>Polychaeta</taxon>
        <taxon>Sedentaria</taxon>
        <taxon>Scolecida</taxon>
        <taxon>Capitellidae</taxon>
        <taxon>Capitella</taxon>
    </lineage>
</organism>
<dbReference type="OrthoDB" id="6282598at2759"/>
<reference evidence="14" key="1">
    <citation type="submission" date="2012-12" db="EMBL/GenBank/DDBJ databases">
        <authorList>
            <person name="Hellsten U."/>
            <person name="Grimwood J."/>
            <person name="Chapman J.A."/>
            <person name="Shapiro H."/>
            <person name="Aerts A."/>
            <person name="Otillar R.P."/>
            <person name="Terry A.Y."/>
            <person name="Boore J.L."/>
            <person name="Simakov O."/>
            <person name="Marletaz F."/>
            <person name="Cho S.-J."/>
            <person name="Edsinger-Gonzales E."/>
            <person name="Havlak P."/>
            <person name="Kuo D.-H."/>
            <person name="Larsson T."/>
            <person name="Lv J."/>
            <person name="Arendt D."/>
            <person name="Savage R."/>
            <person name="Osoegawa K."/>
            <person name="de Jong P."/>
            <person name="Lindberg D.R."/>
            <person name="Seaver E.C."/>
            <person name="Weisblat D.A."/>
            <person name="Putnam N.H."/>
            <person name="Grigoriev I.V."/>
            <person name="Rokhsar D.S."/>
        </authorList>
    </citation>
    <scope>NUCLEOTIDE SEQUENCE</scope>
    <source>
        <strain evidence="14">I ESC-2004</strain>
    </source>
</reference>
<dbReference type="HOGENOM" id="CLU_009579_11_1_1"/>
<evidence type="ECO:0000256" key="4">
    <source>
        <dbReference type="ARBA" id="ARBA00022989"/>
    </source>
</evidence>
<dbReference type="Pfam" id="PF00001">
    <property type="entry name" value="7tm_1"/>
    <property type="match status" value="1"/>
</dbReference>
<evidence type="ECO:0000256" key="6">
    <source>
        <dbReference type="ARBA" id="ARBA00023136"/>
    </source>
</evidence>
<accession>R7TI62</accession>
<keyword evidence="7" id="KW-1015">Disulfide bond</keyword>
<evidence type="ECO:0000259" key="11">
    <source>
        <dbReference type="PROSITE" id="PS50262"/>
    </source>
</evidence>
<dbReference type="STRING" id="283909.R7TI62"/>
<reference evidence="12 14" key="2">
    <citation type="journal article" date="2013" name="Nature">
        <title>Insights into bilaterian evolution from three spiralian genomes.</title>
        <authorList>
            <person name="Simakov O."/>
            <person name="Marletaz F."/>
            <person name="Cho S.J."/>
            <person name="Edsinger-Gonzales E."/>
            <person name="Havlak P."/>
            <person name="Hellsten U."/>
            <person name="Kuo D.H."/>
            <person name="Larsson T."/>
            <person name="Lv J."/>
            <person name="Arendt D."/>
            <person name="Savage R."/>
            <person name="Osoegawa K."/>
            <person name="de Jong P."/>
            <person name="Grimwood J."/>
            <person name="Chapman J.A."/>
            <person name="Shapiro H."/>
            <person name="Aerts A."/>
            <person name="Otillar R.P."/>
            <person name="Terry A.Y."/>
            <person name="Boore J.L."/>
            <person name="Grigoriev I.V."/>
            <person name="Lindberg D.R."/>
            <person name="Seaver E.C."/>
            <person name="Weisblat D.A."/>
            <person name="Putnam N.H."/>
            <person name="Rokhsar D.S."/>
        </authorList>
    </citation>
    <scope>NUCLEOTIDE SEQUENCE</scope>
    <source>
        <strain evidence="12 14">I ESC-2004</strain>
    </source>
</reference>
<evidence type="ECO:0000313" key="14">
    <source>
        <dbReference type="Proteomes" id="UP000014760"/>
    </source>
</evidence>
<name>R7TI62_CAPTE</name>
<dbReference type="EnsemblMetazoa" id="CapteT117576">
    <property type="protein sequence ID" value="CapteP117576"/>
    <property type="gene ID" value="CapteG117576"/>
</dbReference>
<feature type="transmembrane region" description="Helical" evidence="10">
    <location>
        <begin position="146"/>
        <end position="169"/>
    </location>
</feature>
<dbReference type="AlphaFoldDB" id="R7TI62"/>
<keyword evidence="2" id="KW-1003">Cell membrane</keyword>
<feature type="transmembrane region" description="Helical" evidence="10">
    <location>
        <begin position="327"/>
        <end position="345"/>
    </location>
</feature>
<proteinExistence type="predicted"/>
<dbReference type="Gene3D" id="1.20.1070.10">
    <property type="entry name" value="Rhodopsin 7-helix transmembrane proteins"/>
    <property type="match status" value="1"/>
</dbReference>
<feature type="domain" description="G-protein coupled receptors family 1 profile" evidence="11">
    <location>
        <begin position="47"/>
        <end position="343"/>
    </location>
</feature>
<dbReference type="Proteomes" id="UP000014760">
    <property type="component" value="Unassembled WGS sequence"/>
</dbReference>
<feature type="transmembrane region" description="Helical" evidence="10">
    <location>
        <begin position="194"/>
        <end position="215"/>
    </location>
</feature>
<evidence type="ECO:0000256" key="5">
    <source>
        <dbReference type="ARBA" id="ARBA00023040"/>
    </source>
</evidence>
<dbReference type="InterPro" id="IPR017452">
    <property type="entry name" value="GPCR_Rhodpsn_7TM"/>
</dbReference>
<evidence type="ECO:0000256" key="10">
    <source>
        <dbReference type="SAM" id="Phobius"/>
    </source>
</evidence>
<protein>
    <recommendedName>
        <fullName evidence="11">G-protein coupled receptors family 1 profile domain-containing protein</fullName>
    </recommendedName>
</protein>
<keyword evidence="8" id="KW-0675">Receptor</keyword>
<keyword evidence="9" id="KW-0807">Transducer</keyword>
<evidence type="ECO:0000256" key="1">
    <source>
        <dbReference type="ARBA" id="ARBA00004651"/>
    </source>
</evidence>
<dbReference type="OMA" id="RYWAITQ"/>
<dbReference type="InterPro" id="IPR000276">
    <property type="entry name" value="GPCR_Rhodpsn"/>
</dbReference>
<feature type="transmembrane region" description="Helical" evidence="10">
    <location>
        <begin position="105"/>
        <end position="125"/>
    </location>
</feature>
<feature type="transmembrane region" description="Helical" evidence="10">
    <location>
        <begin position="291"/>
        <end position="315"/>
    </location>
</feature>
<keyword evidence="6 10" id="KW-0472">Membrane</keyword>
<dbReference type="SUPFAM" id="SSF81321">
    <property type="entry name" value="Family A G protein-coupled receptor-like"/>
    <property type="match status" value="1"/>
</dbReference>
<keyword evidence="3 10" id="KW-0812">Transmembrane</keyword>
<dbReference type="GO" id="GO:0043410">
    <property type="term" value="P:positive regulation of MAPK cascade"/>
    <property type="evidence" value="ECO:0007669"/>
    <property type="project" value="TreeGrafter"/>
</dbReference>
<dbReference type="EMBL" id="KB309853">
    <property type="protein sequence ID" value="ELT93172.1"/>
    <property type="molecule type" value="Genomic_DNA"/>
</dbReference>
<evidence type="ECO:0000313" key="12">
    <source>
        <dbReference type="EMBL" id="ELT93172.1"/>
    </source>
</evidence>
<evidence type="ECO:0000256" key="2">
    <source>
        <dbReference type="ARBA" id="ARBA00022475"/>
    </source>
</evidence>
<keyword evidence="14" id="KW-1185">Reference proteome</keyword>
<feature type="transmembrane region" description="Helical" evidence="10">
    <location>
        <begin position="67"/>
        <end position="93"/>
    </location>
</feature>